<feature type="compositionally biased region" description="Acidic residues" evidence="1">
    <location>
        <begin position="157"/>
        <end position="171"/>
    </location>
</feature>
<dbReference type="PANTHER" id="PTHR23127">
    <property type="entry name" value="CENTROMERE/MICROTUBULE BINDING PROTEIN CBF5"/>
    <property type="match status" value="1"/>
</dbReference>
<dbReference type="GO" id="GO:0031118">
    <property type="term" value="P:rRNA pseudouridine synthesis"/>
    <property type="evidence" value="ECO:0007669"/>
    <property type="project" value="TreeGrafter"/>
</dbReference>
<dbReference type="GO" id="GO:1990481">
    <property type="term" value="P:mRNA pseudouridine synthesis"/>
    <property type="evidence" value="ECO:0007669"/>
    <property type="project" value="TreeGrafter"/>
</dbReference>
<reference evidence="2 3" key="1">
    <citation type="submission" date="2020-03" db="EMBL/GenBank/DDBJ databases">
        <title>Dissostichus mawsoni Genome sequencing and assembly.</title>
        <authorList>
            <person name="Park H."/>
        </authorList>
    </citation>
    <scope>NUCLEOTIDE SEQUENCE [LARGE SCALE GENOMIC DNA]</scope>
    <source>
        <strain evidence="2">DM0001</strain>
        <tissue evidence="2">Muscle</tissue>
    </source>
</reference>
<feature type="compositionally biased region" description="Basic residues" evidence="1">
    <location>
        <begin position="142"/>
        <end position="151"/>
    </location>
</feature>
<dbReference type="Gene3D" id="3.30.2350.10">
    <property type="entry name" value="Pseudouridine synthase"/>
    <property type="match status" value="1"/>
</dbReference>
<name>A0A7J5Y914_DISMA</name>
<dbReference type="EMBL" id="JAAKFY010000015">
    <property type="protein sequence ID" value="KAF3845643.1"/>
    <property type="molecule type" value="Genomic_DNA"/>
</dbReference>
<feature type="region of interest" description="Disordered" evidence="1">
    <location>
        <begin position="77"/>
        <end position="222"/>
    </location>
</feature>
<evidence type="ECO:0000313" key="3">
    <source>
        <dbReference type="Proteomes" id="UP000518266"/>
    </source>
</evidence>
<evidence type="ECO:0000256" key="1">
    <source>
        <dbReference type="SAM" id="MobiDB-lite"/>
    </source>
</evidence>
<proteinExistence type="predicted"/>
<feature type="compositionally biased region" description="Basic and acidic residues" evidence="1">
    <location>
        <begin position="204"/>
        <end position="216"/>
    </location>
</feature>
<protein>
    <submittedName>
        <fullName evidence="2">Uncharacterized protein</fullName>
    </submittedName>
</protein>
<dbReference type="AlphaFoldDB" id="A0A7J5Y914"/>
<dbReference type="GO" id="GO:0003723">
    <property type="term" value="F:RNA binding"/>
    <property type="evidence" value="ECO:0007669"/>
    <property type="project" value="InterPro"/>
</dbReference>
<dbReference type="GO" id="GO:0009982">
    <property type="term" value="F:pseudouridine synthase activity"/>
    <property type="evidence" value="ECO:0007669"/>
    <property type="project" value="TreeGrafter"/>
</dbReference>
<dbReference type="OrthoDB" id="10250002at2759"/>
<dbReference type="GO" id="GO:0031120">
    <property type="term" value="P:snRNA pseudouridine synthesis"/>
    <property type="evidence" value="ECO:0007669"/>
    <property type="project" value="TreeGrafter"/>
</dbReference>
<gene>
    <name evidence="2" type="ORF">F7725_008806</name>
</gene>
<dbReference type="PANTHER" id="PTHR23127:SF0">
    <property type="entry name" value="H_ACA RIBONUCLEOPROTEIN COMPLEX SUBUNIT DKC1"/>
    <property type="match status" value="1"/>
</dbReference>
<organism evidence="2 3">
    <name type="scientific">Dissostichus mawsoni</name>
    <name type="common">Antarctic cod</name>
    <dbReference type="NCBI Taxonomy" id="36200"/>
    <lineage>
        <taxon>Eukaryota</taxon>
        <taxon>Metazoa</taxon>
        <taxon>Chordata</taxon>
        <taxon>Craniata</taxon>
        <taxon>Vertebrata</taxon>
        <taxon>Euteleostomi</taxon>
        <taxon>Actinopterygii</taxon>
        <taxon>Neopterygii</taxon>
        <taxon>Teleostei</taxon>
        <taxon>Neoteleostei</taxon>
        <taxon>Acanthomorphata</taxon>
        <taxon>Eupercaria</taxon>
        <taxon>Perciformes</taxon>
        <taxon>Notothenioidei</taxon>
        <taxon>Nototheniidae</taxon>
        <taxon>Dissostichus</taxon>
    </lineage>
</organism>
<dbReference type="GO" id="GO:0000495">
    <property type="term" value="P:box H/ACA sno(s)RNA 3'-end processing"/>
    <property type="evidence" value="ECO:0007669"/>
    <property type="project" value="TreeGrafter"/>
</dbReference>
<dbReference type="Proteomes" id="UP000518266">
    <property type="component" value="Unassembled WGS sequence"/>
</dbReference>
<sequence>MHDVLDAQWQFDHNKTRQTACSYKRLVMKDSAVNAICYGAKIMLPGVALMTTAVISTCDHGVVAKIKRVIMERDTYPRKTARQTRKANGSTPTAWKEGYTDYSASKETEASGDTTTKRKREADSDGEAASAPCTPSAEEVKKKKKKKKEKKAKLEEPEAAEPVEAEPEPEVVDSAKKKKKKKKQKDDETSEWAGTGQHSQYLPEDSKAGSTDRGEGSSHPLP</sequence>
<keyword evidence="3" id="KW-1185">Reference proteome</keyword>
<evidence type="ECO:0000313" key="2">
    <source>
        <dbReference type="EMBL" id="KAF3845643.1"/>
    </source>
</evidence>
<dbReference type="InterPro" id="IPR004802">
    <property type="entry name" value="tRNA_PsdUridine_synth_B_fam"/>
</dbReference>
<dbReference type="Gene3D" id="2.30.130.10">
    <property type="entry name" value="PUA domain"/>
    <property type="match status" value="2"/>
</dbReference>
<dbReference type="GO" id="GO:0031429">
    <property type="term" value="C:box H/ACA snoRNP complex"/>
    <property type="evidence" value="ECO:0007669"/>
    <property type="project" value="TreeGrafter"/>
</dbReference>
<dbReference type="SUPFAM" id="SSF88697">
    <property type="entry name" value="PUA domain-like"/>
    <property type="match status" value="1"/>
</dbReference>
<dbReference type="InterPro" id="IPR036974">
    <property type="entry name" value="PUA_sf"/>
</dbReference>
<dbReference type="CDD" id="cd21148">
    <property type="entry name" value="PUA_Cbf5"/>
    <property type="match status" value="1"/>
</dbReference>
<dbReference type="InterPro" id="IPR015947">
    <property type="entry name" value="PUA-like_sf"/>
</dbReference>
<dbReference type="PROSITE" id="PS50890">
    <property type="entry name" value="PUA"/>
    <property type="match status" value="1"/>
</dbReference>
<comment type="caution">
    <text evidence="2">The sequence shown here is derived from an EMBL/GenBank/DDBJ whole genome shotgun (WGS) entry which is preliminary data.</text>
</comment>
<accession>A0A7J5Y914</accession>